<feature type="region of interest" description="Disordered" evidence="1">
    <location>
        <begin position="109"/>
        <end position="130"/>
    </location>
</feature>
<dbReference type="Proteomes" id="UP000551616">
    <property type="component" value="Unassembled WGS sequence"/>
</dbReference>
<keyword evidence="3" id="KW-1185">Reference proteome</keyword>
<accession>A0A7V8V2U1</accession>
<evidence type="ECO:0000313" key="2">
    <source>
        <dbReference type="EMBL" id="MBA2113913.1"/>
    </source>
</evidence>
<feature type="compositionally biased region" description="Polar residues" evidence="1">
    <location>
        <begin position="110"/>
        <end position="121"/>
    </location>
</feature>
<evidence type="ECO:0000313" key="3">
    <source>
        <dbReference type="Proteomes" id="UP000551616"/>
    </source>
</evidence>
<dbReference type="AlphaFoldDB" id="A0A7V8V2U1"/>
<dbReference type="EMBL" id="JABRWO010000002">
    <property type="protein sequence ID" value="MBA2113913.1"/>
    <property type="molecule type" value="Genomic_DNA"/>
</dbReference>
<gene>
    <name evidence="2" type="ORF">HOV93_10660</name>
</gene>
<dbReference type="RefSeq" id="WP_207395390.1">
    <property type="nucleotide sequence ID" value="NZ_JABRWO010000002.1"/>
</dbReference>
<proteinExistence type="predicted"/>
<comment type="caution">
    <text evidence="2">The sequence shown here is derived from an EMBL/GenBank/DDBJ whole genome shotgun (WGS) entry which is preliminary data.</text>
</comment>
<evidence type="ECO:0000256" key="1">
    <source>
        <dbReference type="SAM" id="MobiDB-lite"/>
    </source>
</evidence>
<reference evidence="2 3" key="1">
    <citation type="submission" date="2020-05" db="EMBL/GenBank/DDBJ databases">
        <title>Bremerella alba sp. nov., a novel planctomycete isolated from the surface of the macroalga Fucus spiralis.</title>
        <authorList>
            <person name="Godinho O."/>
            <person name="Botelho R."/>
            <person name="Albuquerque L."/>
            <person name="Wiegand S."/>
            <person name="Da Costa M.S."/>
            <person name="Lobo-Da-Cunha A."/>
            <person name="Jogler C."/>
            <person name="Lage O.M."/>
        </authorList>
    </citation>
    <scope>NUCLEOTIDE SEQUENCE [LARGE SCALE GENOMIC DNA]</scope>
    <source>
        <strain evidence="2 3">FF15</strain>
    </source>
</reference>
<name>A0A7V8V2U1_9BACT</name>
<protein>
    <submittedName>
        <fullName evidence="2">Uncharacterized protein</fullName>
    </submittedName>
</protein>
<sequence>MTSLFCVLAIITAPPSQAPNSSDAELKPTQLEQQSPLVPHEIRKAIRSALRDEATSDSYEDRSQAVIRLCALYAEMMLNKDFAEFEKEKWQAKLISRLRSVRSDLEKISSRQPARSLSEANTPRGGGAIDQRGADELIELISTTIDPETWEVHGGKGSIFYFSNFRVLVVRQSQQVHAKLGGVLGGLKAGP</sequence>
<organism evidence="2 3">
    <name type="scientific">Bremerella alba</name>
    <dbReference type="NCBI Taxonomy" id="980252"/>
    <lineage>
        <taxon>Bacteria</taxon>
        <taxon>Pseudomonadati</taxon>
        <taxon>Planctomycetota</taxon>
        <taxon>Planctomycetia</taxon>
        <taxon>Pirellulales</taxon>
        <taxon>Pirellulaceae</taxon>
        <taxon>Bremerella</taxon>
    </lineage>
</organism>